<keyword evidence="6" id="KW-0460">Magnesium</keyword>
<keyword evidence="5" id="KW-0547">Nucleotide-binding</keyword>
<comment type="caution">
    <text evidence="12">The sequence shown here is derived from an EMBL/GenBank/DDBJ whole genome shotgun (WGS) entry which is preliminary data.</text>
</comment>
<dbReference type="Pfam" id="PF01926">
    <property type="entry name" value="MMR_HSR1"/>
    <property type="match status" value="1"/>
</dbReference>
<keyword evidence="13" id="KW-1185">Reference proteome</keyword>
<feature type="domain" description="EngB-type G" evidence="11">
    <location>
        <begin position="151"/>
        <end position="325"/>
    </location>
</feature>
<protein>
    <recommendedName>
        <fullName evidence="11">EngB-type G domain-containing protein</fullName>
    </recommendedName>
</protein>
<dbReference type="CDD" id="cd01876">
    <property type="entry name" value="YihA_EngB"/>
    <property type="match status" value="1"/>
</dbReference>
<evidence type="ECO:0000256" key="1">
    <source>
        <dbReference type="ARBA" id="ARBA00001946"/>
    </source>
</evidence>
<feature type="compositionally biased region" description="Polar residues" evidence="10">
    <location>
        <begin position="42"/>
        <end position="57"/>
    </location>
</feature>
<evidence type="ECO:0000313" key="13">
    <source>
        <dbReference type="Proteomes" id="UP001150569"/>
    </source>
</evidence>
<keyword evidence="3" id="KW-0132">Cell division</keyword>
<dbReference type="InterPro" id="IPR006073">
    <property type="entry name" value="GTP-bd"/>
</dbReference>
<evidence type="ECO:0000256" key="7">
    <source>
        <dbReference type="ARBA" id="ARBA00023134"/>
    </source>
</evidence>
<evidence type="ECO:0000256" key="4">
    <source>
        <dbReference type="ARBA" id="ARBA00022723"/>
    </source>
</evidence>
<name>A0A9W8E170_9FUNG</name>
<comment type="similarity">
    <text evidence="2">Belongs to the TRAFAC class TrmE-Era-EngA-EngB-Septin-like GTPase superfamily. EngB GTPase family.</text>
</comment>
<evidence type="ECO:0000256" key="9">
    <source>
        <dbReference type="ARBA" id="ARBA00023306"/>
    </source>
</evidence>
<organism evidence="12 13">
    <name type="scientific">Tieghemiomyces parasiticus</name>
    <dbReference type="NCBI Taxonomy" id="78921"/>
    <lineage>
        <taxon>Eukaryota</taxon>
        <taxon>Fungi</taxon>
        <taxon>Fungi incertae sedis</taxon>
        <taxon>Zoopagomycota</taxon>
        <taxon>Kickxellomycotina</taxon>
        <taxon>Dimargaritomycetes</taxon>
        <taxon>Dimargaritales</taxon>
        <taxon>Dimargaritaceae</taxon>
        <taxon>Tieghemiomyces</taxon>
    </lineage>
</organism>
<comment type="cofactor">
    <cofactor evidence="1">
        <name>Mg(2+)</name>
        <dbReference type="ChEBI" id="CHEBI:18420"/>
    </cofactor>
</comment>
<dbReference type="InterPro" id="IPR019987">
    <property type="entry name" value="GTP-bd_ribosome_bio_YsxC"/>
</dbReference>
<evidence type="ECO:0000313" key="12">
    <source>
        <dbReference type="EMBL" id="KAJ1927457.1"/>
    </source>
</evidence>
<evidence type="ECO:0000256" key="10">
    <source>
        <dbReference type="SAM" id="MobiDB-lite"/>
    </source>
</evidence>
<dbReference type="Gene3D" id="3.40.50.300">
    <property type="entry name" value="P-loop containing nucleotide triphosphate hydrolases"/>
    <property type="match status" value="1"/>
</dbReference>
<keyword evidence="9" id="KW-0131">Cell cycle</keyword>
<dbReference type="PANTHER" id="PTHR11649">
    <property type="entry name" value="MSS1/TRME-RELATED GTP-BINDING PROTEIN"/>
    <property type="match status" value="1"/>
</dbReference>
<accession>A0A9W8E170</accession>
<reference evidence="12" key="1">
    <citation type="submission" date="2022-07" db="EMBL/GenBank/DDBJ databases">
        <title>Phylogenomic reconstructions and comparative analyses of Kickxellomycotina fungi.</title>
        <authorList>
            <person name="Reynolds N.K."/>
            <person name="Stajich J.E."/>
            <person name="Barry K."/>
            <person name="Grigoriev I.V."/>
            <person name="Crous P."/>
            <person name="Smith M.E."/>
        </authorList>
    </citation>
    <scope>NUCLEOTIDE SEQUENCE</scope>
    <source>
        <strain evidence="12">RSA 861</strain>
    </source>
</reference>
<dbReference type="GO" id="GO:0000917">
    <property type="term" value="P:division septum assembly"/>
    <property type="evidence" value="ECO:0007669"/>
    <property type="project" value="UniProtKB-KW"/>
</dbReference>
<evidence type="ECO:0000256" key="3">
    <source>
        <dbReference type="ARBA" id="ARBA00022618"/>
    </source>
</evidence>
<dbReference type="SUPFAM" id="SSF52540">
    <property type="entry name" value="P-loop containing nucleoside triphosphate hydrolases"/>
    <property type="match status" value="1"/>
</dbReference>
<dbReference type="Proteomes" id="UP001150569">
    <property type="component" value="Unassembled WGS sequence"/>
</dbReference>
<dbReference type="GO" id="GO:0005525">
    <property type="term" value="F:GTP binding"/>
    <property type="evidence" value="ECO:0007669"/>
    <property type="project" value="UniProtKB-KW"/>
</dbReference>
<dbReference type="NCBIfam" id="TIGR03598">
    <property type="entry name" value="GTPase_YsxC"/>
    <property type="match status" value="1"/>
</dbReference>
<dbReference type="NCBIfam" id="TIGR00231">
    <property type="entry name" value="small_GTP"/>
    <property type="match status" value="1"/>
</dbReference>
<evidence type="ECO:0000256" key="8">
    <source>
        <dbReference type="ARBA" id="ARBA00023210"/>
    </source>
</evidence>
<keyword evidence="4" id="KW-0479">Metal-binding</keyword>
<dbReference type="PROSITE" id="PS51706">
    <property type="entry name" value="G_ENGB"/>
    <property type="match status" value="1"/>
</dbReference>
<dbReference type="EMBL" id="JANBPT010000117">
    <property type="protein sequence ID" value="KAJ1927457.1"/>
    <property type="molecule type" value="Genomic_DNA"/>
</dbReference>
<gene>
    <name evidence="12" type="ORF">IWQ60_002920</name>
</gene>
<dbReference type="HAMAP" id="MF_00321">
    <property type="entry name" value="GTPase_EngB"/>
    <property type="match status" value="1"/>
</dbReference>
<dbReference type="OrthoDB" id="391988at2759"/>
<proteinExistence type="inferred from homology"/>
<sequence length="386" mass="43108">MPLQPSRYKRYTAAGVSQRWLSKARNQDSVPVAPEATETVPGATTSPDDGRQQQQQAKVTETAIANLLTAQYGANWQKALHNPSNRKKLMAIKPTQAVRDYLDELGLGIMAGNKTSRQKLKQKLVPEIHVPFPHTSFFAGAKVPESFPKLDVSEVAVVGRSNVGKSTLINALARTSVVRTSDKPGMTQQINFYGAGKDFNLVDMPGYGFAFAKDEARVQWQELIDHYLKERKSLVRLFVLIDSRTGFKVNDAEFFDRLEKLKVKTTLVLTKCDDIPRSALASRYMVTAEIAQLLPNCLPKVFMVSGKHQLGINDLRKEVLHIVGKGRKYLGGMKDPLRAEKMRQSVPKPVRVPQRRLRKRVPVPPTRKEAEGTTSIPEPEPESKGE</sequence>
<dbReference type="InterPro" id="IPR005225">
    <property type="entry name" value="Small_GTP-bd"/>
</dbReference>
<dbReference type="AlphaFoldDB" id="A0A9W8E170"/>
<feature type="region of interest" description="Disordered" evidence="10">
    <location>
        <begin position="1"/>
        <end position="57"/>
    </location>
</feature>
<evidence type="ECO:0000259" key="11">
    <source>
        <dbReference type="PROSITE" id="PS51706"/>
    </source>
</evidence>
<keyword evidence="7" id="KW-0342">GTP-binding</keyword>
<evidence type="ECO:0000256" key="2">
    <source>
        <dbReference type="ARBA" id="ARBA00009638"/>
    </source>
</evidence>
<feature type="region of interest" description="Disordered" evidence="10">
    <location>
        <begin position="342"/>
        <end position="386"/>
    </location>
</feature>
<dbReference type="GO" id="GO:0046872">
    <property type="term" value="F:metal ion binding"/>
    <property type="evidence" value="ECO:0007669"/>
    <property type="project" value="UniProtKB-KW"/>
</dbReference>
<keyword evidence="8" id="KW-0717">Septation</keyword>
<evidence type="ECO:0000256" key="5">
    <source>
        <dbReference type="ARBA" id="ARBA00022741"/>
    </source>
</evidence>
<dbReference type="PANTHER" id="PTHR11649:SF13">
    <property type="entry name" value="ENGB-TYPE G DOMAIN-CONTAINING PROTEIN"/>
    <property type="match status" value="1"/>
</dbReference>
<dbReference type="InterPro" id="IPR030393">
    <property type="entry name" value="G_ENGB_dom"/>
</dbReference>
<dbReference type="InterPro" id="IPR027417">
    <property type="entry name" value="P-loop_NTPase"/>
</dbReference>
<evidence type="ECO:0000256" key="6">
    <source>
        <dbReference type="ARBA" id="ARBA00022842"/>
    </source>
</evidence>